<gene>
    <name evidence="2" type="ORF">U472_11280</name>
</gene>
<dbReference type="RefSeq" id="WP_068718520.1">
    <property type="nucleotide sequence ID" value="NZ_LWDV01000009.1"/>
</dbReference>
<comment type="caution">
    <text evidence="2">The sequence shown here is derived from an EMBL/GenBank/DDBJ whole genome shotgun (WGS) entry which is preliminary data.</text>
</comment>
<dbReference type="OrthoDB" id="2628935at2"/>
<reference evidence="2 3" key="2">
    <citation type="submission" date="2016-08" db="EMBL/GenBank/DDBJ databases">
        <title>Orenia metallireducens sp. nov. strain Z6, a Novel Metal-reducing Firmicute from the Deep Subsurface.</title>
        <authorList>
            <person name="Maxim B.I."/>
            <person name="Kenneth K."/>
            <person name="Flynn T.M."/>
            <person name="Oloughlin E.J."/>
            <person name="Locke R.A."/>
            <person name="Weber J.R."/>
            <person name="Egan S.M."/>
            <person name="Mackie R.I."/>
            <person name="Cann I.K."/>
        </authorList>
    </citation>
    <scope>NUCLEOTIDE SEQUENCE [LARGE SCALE GENOMIC DNA]</scope>
    <source>
        <strain evidence="2 3">Z6</strain>
    </source>
</reference>
<dbReference type="EMBL" id="LWDV01000009">
    <property type="protein sequence ID" value="OCL26564.1"/>
    <property type="molecule type" value="Genomic_DNA"/>
</dbReference>
<accession>A0A1C0A8L9</accession>
<proteinExistence type="predicted"/>
<keyword evidence="1" id="KW-0472">Membrane</keyword>
<feature type="transmembrane region" description="Helical" evidence="1">
    <location>
        <begin position="123"/>
        <end position="141"/>
    </location>
</feature>
<evidence type="ECO:0000256" key="1">
    <source>
        <dbReference type="SAM" id="Phobius"/>
    </source>
</evidence>
<name>A0A1C0A8L9_9FIRM</name>
<reference evidence="3" key="1">
    <citation type="submission" date="2016-07" db="EMBL/GenBank/DDBJ databases">
        <authorList>
            <person name="Florea S."/>
            <person name="Webb J.S."/>
            <person name="Jaromczyk J."/>
            <person name="Schardl C.L."/>
        </authorList>
    </citation>
    <scope>NUCLEOTIDE SEQUENCE [LARGE SCALE GENOMIC DNA]</scope>
    <source>
        <strain evidence="3">Z6</strain>
    </source>
</reference>
<sequence>MFFIGRFTLVWIIWLIFADKKRWRELFPTAIFAGLLGSITDNIMDFYKLWDYNDNIIAKELLVIFDDLGIYIVSTYLFIQWLPKEKNFKNLFKYILSWTTITLSIEAIHIYTGHMYHYNFWNLGWSYLADWLLFFLFYFFYKQFQFDKLNTVTNS</sequence>
<dbReference type="NCBIfam" id="NF041644">
    <property type="entry name" value="CBO0543_fam"/>
    <property type="match status" value="1"/>
</dbReference>
<evidence type="ECO:0000313" key="3">
    <source>
        <dbReference type="Proteomes" id="UP000093514"/>
    </source>
</evidence>
<protein>
    <submittedName>
        <fullName evidence="2">Uncharacterized protein</fullName>
    </submittedName>
</protein>
<keyword evidence="3" id="KW-1185">Reference proteome</keyword>
<keyword evidence="1" id="KW-1133">Transmembrane helix</keyword>
<feature type="transmembrane region" description="Helical" evidence="1">
    <location>
        <begin position="56"/>
        <end position="79"/>
    </location>
</feature>
<dbReference type="Proteomes" id="UP000093514">
    <property type="component" value="Unassembled WGS sequence"/>
</dbReference>
<keyword evidence="1" id="KW-0812">Transmembrane</keyword>
<feature type="transmembrane region" description="Helical" evidence="1">
    <location>
        <begin position="91"/>
        <end position="111"/>
    </location>
</feature>
<evidence type="ECO:0000313" key="2">
    <source>
        <dbReference type="EMBL" id="OCL26564.1"/>
    </source>
</evidence>
<organism evidence="2 3">
    <name type="scientific">Orenia metallireducens</name>
    <dbReference type="NCBI Taxonomy" id="1413210"/>
    <lineage>
        <taxon>Bacteria</taxon>
        <taxon>Bacillati</taxon>
        <taxon>Bacillota</taxon>
        <taxon>Clostridia</taxon>
        <taxon>Halanaerobiales</taxon>
        <taxon>Halobacteroidaceae</taxon>
        <taxon>Orenia</taxon>
    </lineage>
</organism>
<dbReference type="AlphaFoldDB" id="A0A1C0A8L9"/>
<dbReference type="InterPro" id="IPR048147">
    <property type="entry name" value="CBO0543-like"/>
</dbReference>